<reference evidence="2 3" key="4">
    <citation type="journal article" date="2011" name="BMC Genomics">
        <title>RNA-Seq improves annotation of protein-coding genes in the cucumber genome.</title>
        <authorList>
            <person name="Li Z."/>
            <person name="Zhang Z."/>
            <person name="Yan P."/>
            <person name="Huang S."/>
            <person name="Fei Z."/>
            <person name="Lin K."/>
        </authorList>
    </citation>
    <scope>NUCLEOTIDE SEQUENCE [LARGE SCALE GENOMIC DNA]</scope>
    <source>
        <strain evidence="3">cv. 9930</strain>
    </source>
</reference>
<dbReference type="AlphaFoldDB" id="A0A0A0LVG5"/>
<reference evidence="2 3" key="2">
    <citation type="journal article" date="2009" name="PLoS ONE">
        <title>An integrated genetic and cytogenetic map of the cucumber genome.</title>
        <authorList>
            <person name="Ren Y."/>
            <person name="Zhang Z."/>
            <person name="Liu J."/>
            <person name="Staub J.E."/>
            <person name="Han Y."/>
            <person name="Cheng Z."/>
            <person name="Li X."/>
            <person name="Lu J."/>
            <person name="Miao H."/>
            <person name="Kang H."/>
            <person name="Xie B."/>
            <person name="Gu X."/>
            <person name="Wang X."/>
            <person name="Du Y."/>
            <person name="Jin W."/>
            <person name="Huang S."/>
        </authorList>
    </citation>
    <scope>NUCLEOTIDE SEQUENCE [LARGE SCALE GENOMIC DNA]</scope>
    <source>
        <strain evidence="3">cv. 9930</strain>
    </source>
</reference>
<gene>
    <name evidence="2" type="ORF">Csa_1G527940</name>
</gene>
<evidence type="ECO:0008006" key="4">
    <source>
        <dbReference type="Google" id="ProtNLM"/>
    </source>
</evidence>
<organism evidence="2 3">
    <name type="scientific">Cucumis sativus</name>
    <name type="common">Cucumber</name>
    <dbReference type="NCBI Taxonomy" id="3659"/>
    <lineage>
        <taxon>Eukaryota</taxon>
        <taxon>Viridiplantae</taxon>
        <taxon>Streptophyta</taxon>
        <taxon>Embryophyta</taxon>
        <taxon>Tracheophyta</taxon>
        <taxon>Spermatophyta</taxon>
        <taxon>Magnoliopsida</taxon>
        <taxon>eudicotyledons</taxon>
        <taxon>Gunneridae</taxon>
        <taxon>Pentapetalae</taxon>
        <taxon>rosids</taxon>
        <taxon>fabids</taxon>
        <taxon>Cucurbitales</taxon>
        <taxon>Cucurbitaceae</taxon>
        <taxon>Benincaseae</taxon>
        <taxon>Cucumis</taxon>
    </lineage>
</organism>
<proteinExistence type="predicted"/>
<accession>A0A0A0LVG5</accession>
<evidence type="ECO:0000313" key="2">
    <source>
        <dbReference type="EMBL" id="KGN65778.1"/>
    </source>
</evidence>
<sequence>MVHGPHLIWAFLSLIEVTLEIHNTIPSMAMTMTHTLCQVDQCHMHTAQLLTAQQRAAQPNDSALTSTNQTTAQHVNLLFHTRPTFIATPSSSALIQQVVNH</sequence>
<evidence type="ECO:0000313" key="3">
    <source>
        <dbReference type="Proteomes" id="UP000029981"/>
    </source>
</evidence>
<keyword evidence="3" id="KW-1185">Reference proteome</keyword>
<feature type="signal peptide" evidence="1">
    <location>
        <begin position="1"/>
        <end position="20"/>
    </location>
</feature>
<dbReference type="EMBL" id="CM002922">
    <property type="protein sequence ID" value="KGN65778.1"/>
    <property type="molecule type" value="Genomic_DNA"/>
</dbReference>
<reference evidence="2 3" key="3">
    <citation type="journal article" date="2010" name="BMC Genomics">
        <title>Transcriptome sequencing and comparative analysis of cucumber flowers with different sex types.</title>
        <authorList>
            <person name="Guo S."/>
            <person name="Zheng Y."/>
            <person name="Joung J.G."/>
            <person name="Liu S."/>
            <person name="Zhang Z."/>
            <person name="Crasta O.R."/>
            <person name="Sobral B.W."/>
            <person name="Xu Y."/>
            <person name="Huang S."/>
            <person name="Fei Z."/>
        </authorList>
    </citation>
    <scope>NUCLEOTIDE SEQUENCE [LARGE SCALE GENOMIC DNA]</scope>
    <source>
        <strain evidence="3">cv. 9930</strain>
    </source>
</reference>
<dbReference type="Proteomes" id="UP000029981">
    <property type="component" value="Chromosome 1"/>
</dbReference>
<reference evidence="2 3" key="1">
    <citation type="journal article" date="2009" name="Nat. Genet.">
        <title>The genome of the cucumber, Cucumis sativus L.</title>
        <authorList>
            <person name="Huang S."/>
            <person name="Li R."/>
            <person name="Zhang Z."/>
            <person name="Li L."/>
            <person name="Gu X."/>
            <person name="Fan W."/>
            <person name="Lucas W.J."/>
            <person name="Wang X."/>
            <person name="Xie B."/>
            <person name="Ni P."/>
            <person name="Ren Y."/>
            <person name="Zhu H."/>
            <person name="Li J."/>
            <person name="Lin K."/>
            <person name="Jin W."/>
            <person name="Fei Z."/>
            <person name="Li G."/>
            <person name="Staub J."/>
            <person name="Kilian A."/>
            <person name="van der Vossen E.A."/>
            <person name="Wu Y."/>
            <person name="Guo J."/>
            <person name="He J."/>
            <person name="Jia Z."/>
            <person name="Ren Y."/>
            <person name="Tian G."/>
            <person name="Lu Y."/>
            <person name="Ruan J."/>
            <person name="Qian W."/>
            <person name="Wang M."/>
            <person name="Huang Q."/>
            <person name="Li B."/>
            <person name="Xuan Z."/>
            <person name="Cao J."/>
            <person name="Asan"/>
            <person name="Wu Z."/>
            <person name="Zhang J."/>
            <person name="Cai Q."/>
            <person name="Bai Y."/>
            <person name="Zhao B."/>
            <person name="Han Y."/>
            <person name="Li Y."/>
            <person name="Li X."/>
            <person name="Wang S."/>
            <person name="Shi Q."/>
            <person name="Liu S."/>
            <person name="Cho W.K."/>
            <person name="Kim J.Y."/>
            <person name="Xu Y."/>
            <person name="Heller-Uszynska K."/>
            <person name="Miao H."/>
            <person name="Cheng Z."/>
            <person name="Zhang S."/>
            <person name="Wu J."/>
            <person name="Yang Y."/>
            <person name="Kang H."/>
            <person name="Li M."/>
            <person name="Liang H."/>
            <person name="Ren X."/>
            <person name="Shi Z."/>
            <person name="Wen M."/>
            <person name="Jian M."/>
            <person name="Yang H."/>
            <person name="Zhang G."/>
            <person name="Yang Z."/>
            <person name="Chen R."/>
            <person name="Liu S."/>
            <person name="Li J."/>
            <person name="Ma L."/>
            <person name="Liu H."/>
            <person name="Zhou Y."/>
            <person name="Zhao J."/>
            <person name="Fang X."/>
            <person name="Li G."/>
            <person name="Fang L."/>
            <person name="Li Y."/>
            <person name="Liu D."/>
            <person name="Zheng H."/>
            <person name="Zhang Y."/>
            <person name="Qin N."/>
            <person name="Li Z."/>
            <person name="Yang G."/>
            <person name="Yang S."/>
            <person name="Bolund L."/>
            <person name="Kristiansen K."/>
            <person name="Zheng H."/>
            <person name="Li S."/>
            <person name="Zhang X."/>
            <person name="Yang H."/>
            <person name="Wang J."/>
            <person name="Sun R."/>
            <person name="Zhang B."/>
            <person name="Jiang S."/>
            <person name="Wang J."/>
            <person name="Du Y."/>
            <person name="Li S."/>
        </authorList>
    </citation>
    <scope>NUCLEOTIDE SEQUENCE [LARGE SCALE GENOMIC DNA]</scope>
    <source>
        <strain evidence="3">cv. 9930</strain>
    </source>
</reference>
<name>A0A0A0LVG5_CUCSA</name>
<evidence type="ECO:0000256" key="1">
    <source>
        <dbReference type="SAM" id="SignalP"/>
    </source>
</evidence>
<protein>
    <recommendedName>
        <fullName evidence="4">Secreted protein</fullName>
    </recommendedName>
</protein>
<feature type="chain" id="PRO_5001966331" description="Secreted protein" evidence="1">
    <location>
        <begin position="21"/>
        <end position="101"/>
    </location>
</feature>
<keyword evidence="1" id="KW-0732">Signal</keyword>
<dbReference type="Gramene" id="KGN65778">
    <property type="protein sequence ID" value="KGN65778"/>
    <property type="gene ID" value="Csa_1G527940"/>
</dbReference>